<dbReference type="OrthoDB" id="9798408at2"/>
<dbReference type="InterPro" id="IPR005524">
    <property type="entry name" value="DUF318"/>
</dbReference>
<evidence type="ECO:0000313" key="8">
    <source>
        <dbReference type="EMBL" id="SNS49620.1"/>
    </source>
</evidence>
<dbReference type="RefSeq" id="WP_089283269.1">
    <property type="nucleotide sequence ID" value="NZ_FZOJ01000011.1"/>
</dbReference>
<dbReference type="Proteomes" id="UP000198304">
    <property type="component" value="Unassembled WGS sequence"/>
</dbReference>
<keyword evidence="3" id="KW-1003">Cell membrane</keyword>
<feature type="transmembrane region" description="Helical" evidence="7">
    <location>
        <begin position="116"/>
        <end position="138"/>
    </location>
</feature>
<feature type="transmembrane region" description="Helical" evidence="7">
    <location>
        <begin position="76"/>
        <end position="104"/>
    </location>
</feature>
<feature type="transmembrane region" description="Helical" evidence="7">
    <location>
        <begin position="6"/>
        <end position="24"/>
    </location>
</feature>
<feature type="transmembrane region" description="Helical" evidence="7">
    <location>
        <begin position="144"/>
        <end position="162"/>
    </location>
</feature>
<evidence type="ECO:0000256" key="1">
    <source>
        <dbReference type="ARBA" id="ARBA00004651"/>
    </source>
</evidence>
<protein>
    <submittedName>
        <fullName evidence="8">Predicted permease</fullName>
    </submittedName>
</protein>
<evidence type="ECO:0000256" key="7">
    <source>
        <dbReference type="SAM" id="Phobius"/>
    </source>
</evidence>
<proteinExistence type="inferred from homology"/>
<evidence type="ECO:0000256" key="3">
    <source>
        <dbReference type="ARBA" id="ARBA00022475"/>
    </source>
</evidence>
<feature type="transmembrane region" description="Helical" evidence="7">
    <location>
        <begin position="33"/>
        <end position="56"/>
    </location>
</feature>
<evidence type="ECO:0000256" key="4">
    <source>
        <dbReference type="ARBA" id="ARBA00022692"/>
    </source>
</evidence>
<comment type="similarity">
    <text evidence="2">Belongs to the UPF0718 family.</text>
</comment>
<name>A0A239EXZ0_9FIRM</name>
<evidence type="ECO:0000313" key="9">
    <source>
        <dbReference type="Proteomes" id="UP000198304"/>
    </source>
</evidence>
<sequence>MKRILRRYTFALCAFLITTSVILFNREIGVRSFVIAGGAFKQMLGVLPPIMLLLGLMDEWIPRKTMMKYMGNDSGLMGIVFAILIGSLAAGPMYAAFPFTLVLLRKGVKFSNIVIFMNAWCVTKIPTLVFELTALGYAFTVTRLLINLPGIILMGYLVEWLLSKDEIDKIYLDAEKMEQRA</sequence>
<evidence type="ECO:0000256" key="6">
    <source>
        <dbReference type="ARBA" id="ARBA00023136"/>
    </source>
</evidence>
<keyword evidence="6 7" id="KW-0472">Membrane</keyword>
<keyword evidence="4 7" id="KW-0812">Transmembrane</keyword>
<gene>
    <name evidence="8" type="ORF">SAMN05446037_101196</name>
</gene>
<comment type="subcellular location">
    <subcellularLocation>
        <location evidence="1">Cell membrane</location>
        <topology evidence="1">Multi-pass membrane protein</topology>
    </subcellularLocation>
</comment>
<dbReference type="AlphaFoldDB" id="A0A239EXZ0"/>
<reference evidence="8 9" key="1">
    <citation type="submission" date="2017-06" db="EMBL/GenBank/DDBJ databases">
        <authorList>
            <person name="Kim H.J."/>
            <person name="Triplett B.A."/>
        </authorList>
    </citation>
    <scope>NUCLEOTIDE SEQUENCE [LARGE SCALE GENOMIC DNA]</scope>
    <source>
        <strain evidence="8 9">SCA</strain>
    </source>
</reference>
<dbReference type="EMBL" id="FZOJ01000011">
    <property type="protein sequence ID" value="SNS49620.1"/>
    <property type="molecule type" value="Genomic_DNA"/>
</dbReference>
<accession>A0A239EXZ0</accession>
<evidence type="ECO:0000256" key="5">
    <source>
        <dbReference type="ARBA" id="ARBA00022989"/>
    </source>
</evidence>
<evidence type="ECO:0000256" key="2">
    <source>
        <dbReference type="ARBA" id="ARBA00006386"/>
    </source>
</evidence>
<dbReference type="GO" id="GO:0005886">
    <property type="term" value="C:plasma membrane"/>
    <property type="evidence" value="ECO:0007669"/>
    <property type="project" value="UniProtKB-SubCell"/>
</dbReference>
<dbReference type="Pfam" id="PF03773">
    <property type="entry name" value="ArsP_1"/>
    <property type="match status" value="1"/>
</dbReference>
<organism evidence="8 9">
    <name type="scientific">Anaerovirgula multivorans</name>
    <dbReference type="NCBI Taxonomy" id="312168"/>
    <lineage>
        <taxon>Bacteria</taxon>
        <taxon>Bacillati</taxon>
        <taxon>Bacillota</taxon>
        <taxon>Clostridia</taxon>
        <taxon>Peptostreptococcales</taxon>
        <taxon>Natronincolaceae</taxon>
        <taxon>Anaerovirgula</taxon>
    </lineage>
</organism>
<keyword evidence="9" id="KW-1185">Reference proteome</keyword>
<keyword evidence="5 7" id="KW-1133">Transmembrane helix</keyword>